<proteinExistence type="predicted"/>
<dbReference type="Gene3D" id="3.40.50.720">
    <property type="entry name" value="NAD(P)-binding Rossmann-like Domain"/>
    <property type="match status" value="1"/>
</dbReference>
<organism evidence="3 4">
    <name type="scientific">Brevundimonas intermedia</name>
    <dbReference type="NCBI Taxonomy" id="74315"/>
    <lineage>
        <taxon>Bacteria</taxon>
        <taxon>Pseudomonadati</taxon>
        <taxon>Pseudomonadota</taxon>
        <taxon>Alphaproteobacteria</taxon>
        <taxon>Caulobacterales</taxon>
        <taxon>Caulobacteraceae</taxon>
        <taxon>Brevundimonas</taxon>
    </lineage>
</organism>
<feature type="domain" description="Potassium channel" evidence="2">
    <location>
        <begin position="30"/>
        <end position="99"/>
    </location>
</feature>
<protein>
    <submittedName>
        <fullName evidence="3">Potassium channel protein</fullName>
    </submittedName>
</protein>
<dbReference type="SUPFAM" id="SSF81324">
    <property type="entry name" value="Voltage-gated potassium channels"/>
    <property type="match status" value="1"/>
</dbReference>
<evidence type="ECO:0000313" key="3">
    <source>
        <dbReference type="EMBL" id="TFW12332.1"/>
    </source>
</evidence>
<evidence type="ECO:0000256" key="1">
    <source>
        <dbReference type="SAM" id="Phobius"/>
    </source>
</evidence>
<keyword evidence="3" id="KW-0407">Ion channel</keyword>
<dbReference type="Pfam" id="PF07885">
    <property type="entry name" value="Ion_trans_2"/>
    <property type="match status" value="1"/>
</dbReference>
<reference evidence="3 4" key="1">
    <citation type="submission" date="2019-03" db="EMBL/GenBank/DDBJ databases">
        <title>Draft genome of Brevundimonas sp. a heavy metal resistant soil bacteria.</title>
        <authorList>
            <person name="Soto J."/>
        </authorList>
    </citation>
    <scope>NUCLEOTIDE SEQUENCE [LARGE SCALE GENOMIC DNA]</scope>
    <source>
        <strain evidence="3 4">B-10</strain>
    </source>
</reference>
<keyword evidence="1" id="KW-0812">Transmembrane</keyword>
<dbReference type="SUPFAM" id="SSF51735">
    <property type="entry name" value="NAD(P)-binding Rossmann-fold domains"/>
    <property type="match status" value="1"/>
</dbReference>
<keyword evidence="1" id="KW-1133">Transmembrane helix</keyword>
<name>A0A4Y9RTT8_9CAUL</name>
<gene>
    <name evidence="3" type="ORF">EGY25_09925</name>
</gene>
<sequence>MLLPRMKLAVIFDRAFHAMADMHWRMLAGLILFHAISSWLFLAIARETELHDPLTFFYWYATTAYTVGYGDISPQGVGGRLVTALWIFPGAIAAFTTVVAKVLAGIGDIWRIRRSGKGDYSKMTDTILLVGYHPVRTPKMVEELCAELNRSQTLVLLTRQAVADVDPRIRYVQTESLTSTTGLARAGAANASRILIYASTDADTLTATLAVSAMAPDAAHIVCFFDDADSARLLAQHCPRVEIVLSSAPEMLARAARDPGSSQVISALTSHLDDGATLFSLRWAGAGRSVGDLTQRLLHHRATLLALQPHGAETPRFNPSPETGVEDGDRLFYVSAARLSQPSLAGY</sequence>
<keyword evidence="3" id="KW-0406">Ion transport</keyword>
<accession>A0A4Y9RTT8</accession>
<evidence type="ECO:0000259" key="2">
    <source>
        <dbReference type="Pfam" id="PF07885"/>
    </source>
</evidence>
<feature type="transmembrane region" description="Helical" evidence="1">
    <location>
        <begin position="84"/>
        <end position="104"/>
    </location>
</feature>
<keyword evidence="3" id="KW-0813">Transport</keyword>
<dbReference type="RefSeq" id="WP_135194812.1">
    <property type="nucleotide sequence ID" value="NZ_SPVH01000006.1"/>
</dbReference>
<keyword evidence="4" id="KW-1185">Reference proteome</keyword>
<dbReference type="AlphaFoldDB" id="A0A4Y9RTT8"/>
<dbReference type="GO" id="GO:0034220">
    <property type="term" value="P:monoatomic ion transmembrane transport"/>
    <property type="evidence" value="ECO:0007669"/>
    <property type="project" value="UniProtKB-KW"/>
</dbReference>
<dbReference type="PANTHER" id="PTHR43833">
    <property type="entry name" value="POTASSIUM CHANNEL PROTEIN 2-RELATED-RELATED"/>
    <property type="match status" value="1"/>
</dbReference>
<dbReference type="Proteomes" id="UP000298216">
    <property type="component" value="Unassembled WGS sequence"/>
</dbReference>
<dbReference type="InterPro" id="IPR050721">
    <property type="entry name" value="Trk_Ktr_HKT_K-transport"/>
</dbReference>
<comment type="caution">
    <text evidence="3">The sequence shown here is derived from an EMBL/GenBank/DDBJ whole genome shotgun (WGS) entry which is preliminary data.</text>
</comment>
<dbReference type="Gene3D" id="1.10.287.70">
    <property type="match status" value="1"/>
</dbReference>
<dbReference type="PANTHER" id="PTHR43833:SF9">
    <property type="entry name" value="POTASSIUM CHANNEL PROTEIN YUGO-RELATED"/>
    <property type="match status" value="1"/>
</dbReference>
<dbReference type="EMBL" id="SPVH01000006">
    <property type="protein sequence ID" value="TFW12332.1"/>
    <property type="molecule type" value="Genomic_DNA"/>
</dbReference>
<keyword evidence="1" id="KW-0472">Membrane</keyword>
<dbReference type="InterPro" id="IPR036291">
    <property type="entry name" value="NAD(P)-bd_dom_sf"/>
</dbReference>
<dbReference type="InterPro" id="IPR013099">
    <property type="entry name" value="K_chnl_dom"/>
</dbReference>
<evidence type="ECO:0000313" key="4">
    <source>
        <dbReference type="Proteomes" id="UP000298216"/>
    </source>
</evidence>
<dbReference type="OrthoDB" id="9799090at2"/>